<dbReference type="AlphaFoldDB" id="A0A6J3QHX7"/>
<proteinExistence type="predicted"/>
<accession>A0A6J3QHX7</accession>
<evidence type="ECO:0000256" key="1">
    <source>
        <dbReference type="SAM" id="MobiDB-lite"/>
    </source>
</evidence>
<evidence type="ECO:0000313" key="3">
    <source>
        <dbReference type="RefSeq" id="XP_033702035.1"/>
    </source>
</evidence>
<protein>
    <submittedName>
        <fullName evidence="3">Myosin heavy chain IB-like isoform X2</fullName>
    </submittedName>
</protein>
<feature type="region of interest" description="Disordered" evidence="1">
    <location>
        <begin position="61"/>
        <end position="216"/>
    </location>
</feature>
<gene>
    <name evidence="3" type="primary">LOC109550765</name>
</gene>
<sequence length="316" mass="32173">MHARGGRTGSAEGRAGGDAGQRRRGGRGPGGGGGERGPRGRACLGPAARSCVQYVCLGGRPRASVRRGPRGPAQLRDCRSRSAPARLVPAGSCARPSDVNGGNGGCRRGFGLSQAESVAGRGREGPRRGSTGGGGPRGGGWGGRALAGPGPPRPEPGEWAGASGAGRVTSRRAAPPPVPRPVLSRAARLPDGSENAPRPPQPTLTPAASRDPKCQRPETCARGWRRCGQAGTGSFISASPGPAQSCERIILEAPLGNELWCHSGTPAVQQKNVPFLPSGVAPKATQQVLCSEVGLSHIHALLQLISLKPPGLCLFC</sequence>
<feature type="region of interest" description="Disordered" evidence="1">
    <location>
        <begin position="1"/>
        <end position="43"/>
    </location>
</feature>
<dbReference type="RefSeq" id="XP_033702035.1">
    <property type="nucleotide sequence ID" value="XM_033846144.1"/>
</dbReference>
<feature type="compositionally biased region" description="Gly residues" evidence="1">
    <location>
        <begin position="130"/>
        <end position="145"/>
    </location>
</feature>
<dbReference type="Proteomes" id="UP000245320">
    <property type="component" value="Chromosome 19"/>
</dbReference>
<reference evidence="3" key="1">
    <citation type="submission" date="2025-08" db="UniProtKB">
        <authorList>
            <consortium name="RefSeq"/>
        </authorList>
    </citation>
    <scope>IDENTIFICATION</scope>
    <source>
        <tissue evidence="3">Spleen</tissue>
    </source>
</reference>
<organism evidence="2 3">
    <name type="scientific">Tursiops truncatus</name>
    <name type="common">Atlantic bottle-nosed dolphin</name>
    <name type="synonym">Delphinus truncatus</name>
    <dbReference type="NCBI Taxonomy" id="9739"/>
    <lineage>
        <taxon>Eukaryota</taxon>
        <taxon>Metazoa</taxon>
        <taxon>Chordata</taxon>
        <taxon>Craniata</taxon>
        <taxon>Vertebrata</taxon>
        <taxon>Euteleostomi</taxon>
        <taxon>Mammalia</taxon>
        <taxon>Eutheria</taxon>
        <taxon>Laurasiatheria</taxon>
        <taxon>Artiodactyla</taxon>
        <taxon>Whippomorpha</taxon>
        <taxon>Cetacea</taxon>
        <taxon>Odontoceti</taxon>
        <taxon>Delphinidae</taxon>
        <taxon>Tursiops</taxon>
    </lineage>
</organism>
<keyword evidence="2" id="KW-1185">Reference proteome</keyword>
<name>A0A6J3QHX7_TURTR</name>
<evidence type="ECO:0000313" key="2">
    <source>
        <dbReference type="Proteomes" id="UP000245320"/>
    </source>
</evidence>